<dbReference type="InterPro" id="IPR004360">
    <property type="entry name" value="Glyas_Fos-R_dOase_dom"/>
</dbReference>
<gene>
    <name evidence="2" type="ORF">CYL18_14555</name>
</gene>
<dbReference type="Pfam" id="PF00903">
    <property type="entry name" value="Glyoxalase"/>
    <property type="match status" value="1"/>
</dbReference>
<organism evidence="2 3">
    <name type="scientific">Pradoshia eiseniae</name>
    <dbReference type="NCBI Taxonomy" id="2064768"/>
    <lineage>
        <taxon>Bacteria</taxon>
        <taxon>Bacillati</taxon>
        <taxon>Bacillota</taxon>
        <taxon>Bacilli</taxon>
        <taxon>Bacillales</taxon>
        <taxon>Bacillaceae</taxon>
        <taxon>Pradoshia</taxon>
    </lineage>
</organism>
<feature type="domain" description="VOC" evidence="1">
    <location>
        <begin position="7"/>
        <end position="114"/>
    </location>
</feature>
<dbReference type="Proteomes" id="UP000239663">
    <property type="component" value="Unassembled WGS sequence"/>
</dbReference>
<comment type="caution">
    <text evidence="2">The sequence shown here is derived from an EMBL/GenBank/DDBJ whole genome shotgun (WGS) entry which is preliminary data.</text>
</comment>
<proteinExistence type="predicted"/>
<dbReference type="EMBL" id="PKOZ01000010">
    <property type="protein sequence ID" value="PQD94431.1"/>
    <property type="molecule type" value="Genomic_DNA"/>
</dbReference>
<dbReference type="AlphaFoldDB" id="A0A2S7MX87"/>
<name>A0A2S7MX87_9BACI</name>
<keyword evidence="3" id="KW-1185">Reference proteome</keyword>
<evidence type="ECO:0000313" key="2">
    <source>
        <dbReference type="EMBL" id="PQD94431.1"/>
    </source>
</evidence>
<sequence>MKGLVHRIDTVFVEVSDMDRSIKWYSEILGLTLRWNRNGYAAFTVGETSLTLVQSANVQPSNHSPFNFFTTNIDDVHTFLIENHVEAEDIGNYPDIRTFDFKDPDGHVLGFCQFED</sequence>
<dbReference type="InterPro" id="IPR037523">
    <property type="entry name" value="VOC_core"/>
</dbReference>
<evidence type="ECO:0000259" key="1">
    <source>
        <dbReference type="PROSITE" id="PS51819"/>
    </source>
</evidence>
<dbReference type="InterPro" id="IPR029068">
    <property type="entry name" value="Glyas_Bleomycin-R_OHBP_Dase"/>
</dbReference>
<dbReference type="OrthoDB" id="2184229at2"/>
<dbReference type="Gene3D" id="3.10.180.10">
    <property type="entry name" value="2,3-Dihydroxybiphenyl 1,2-Dioxygenase, domain 1"/>
    <property type="match status" value="1"/>
</dbReference>
<dbReference type="PROSITE" id="PS51819">
    <property type="entry name" value="VOC"/>
    <property type="match status" value="1"/>
</dbReference>
<accession>A0A2S7MX87</accession>
<dbReference type="RefSeq" id="WP_104850262.1">
    <property type="nucleotide sequence ID" value="NZ_PKOZ01000010.1"/>
</dbReference>
<reference evidence="2 3" key="1">
    <citation type="submission" date="2017-12" db="EMBL/GenBank/DDBJ databases">
        <title>Taxonomic description and draft genome of Pradoshia cofamensis Gen. nov., sp. nov., a thermotolerant bacillale isolated from anterior gut of earthworm Eisenia fetida.</title>
        <authorList>
            <person name="Saha T."/>
            <person name="Chakraborty R."/>
        </authorList>
    </citation>
    <scope>NUCLEOTIDE SEQUENCE [LARGE SCALE GENOMIC DNA]</scope>
    <source>
        <strain evidence="2 3">EAG3</strain>
    </source>
</reference>
<evidence type="ECO:0000313" key="3">
    <source>
        <dbReference type="Proteomes" id="UP000239663"/>
    </source>
</evidence>
<protein>
    <recommendedName>
        <fullName evidence="1">VOC domain-containing protein</fullName>
    </recommendedName>
</protein>
<dbReference type="SUPFAM" id="SSF54593">
    <property type="entry name" value="Glyoxalase/Bleomycin resistance protein/Dihydroxybiphenyl dioxygenase"/>
    <property type="match status" value="1"/>
</dbReference>